<feature type="domain" description="NACHT-NTPase and P-loop NTPases N-terminal" evidence="3">
    <location>
        <begin position="10"/>
        <end position="130"/>
    </location>
</feature>
<dbReference type="OrthoDB" id="4631893at2759"/>
<evidence type="ECO:0000259" key="2">
    <source>
        <dbReference type="Pfam" id="PF17106"/>
    </source>
</evidence>
<evidence type="ECO:0000313" key="4">
    <source>
        <dbReference type="EMBL" id="RYO91811.1"/>
    </source>
</evidence>
<feature type="domain" description="NACHT-NTPase sigma" evidence="2">
    <location>
        <begin position="168"/>
        <end position="207"/>
    </location>
</feature>
<evidence type="ECO:0000256" key="1">
    <source>
        <dbReference type="SAM" id="MobiDB-lite"/>
    </source>
</evidence>
<dbReference type="InterPro" id="IPR031353">
    <property type="entry name" value="NACHT_sigma"/>
</dbReference>
<name>A0A4Q4SY26_9PEZI</name>
<organism evidence="4 5">
    <name type="scientific">Monosporascus ibericus</name>
    <dbReference type="NCBI Taxonomy" id="155417"/>
    <lineage>
        <taxon>Eukaryota</taxon>
        <taxon>Fungi</taxon>
        <taxon>Dikarya</taxon>
        <taxon>Ascomycota</taxon>
        <taxon>Pezizomycotina</taxon>
        <taxon>Sordariomycetes</taxon>
        <taxon>Xylariomycetidae</taxon>
        <taxon>Xylariales</taxon>
        <taxon>Xylariales incertae sedis</taxon>
        <taxon>Monosporascus</taxon>
    </lineage>
</organism>
<reference evidence="4 5" key="1">
    <citation type="submission" date="2018-06" db="EMBL/GenBank/DDBJ databases">
        <title>Complete Genomes of Monosporascus.</title>
        <authorList>
            <person name="Robinson A.J."/>
            <person name="Natvig D.O."/>
        </authorList>
    </citation>
    <scope>NUCLEOTIDE SEQUENCE [LARGE SCALE GENOMIC DNA]</scope>
    <source>
        <strain evidence="4 5">CBS 110550</strain>
    </source>
</reference>
<gene>
    <name evidence="4" type="ORF">DL764_008236</name>
</gene>
<feature type="region of interest" description="Disordered" evidence="1">
    <location>
        <begin position="156"/>
        <end position="191"/>
    </location>
</feature>
<keyword evidence="5" id="KW-1185">Reference proteome</keyword>
<evidence type="ECO:0000313" key="5">
    <source>
        <dbReference type="Proteomes" id="UP000293360"/>
    </source>
</evidence>
<dbReference type="Pfam" id="PF17107">
    <property type="entry name" value="SesA"/>
    <property type="match status" value="1"/>
</dbReference>
<feature type="compositionally biased region" description="Polar residues" evidence="1">
    <location>
        <begin position="168"/>
        <end position="191"/>
    </location>
</feature>
<sequence>MAGASITDLISSTIAILWVTTENYNMVRDDKGLREAFHEAGRGLLLVEEALQIAKTQLDARDLAGDPQTAMSSMEACNTKAKLSESIFKDVAQAPETSRFERYKTAVKRVGKENTIEVLVTGMMNDTCDLANDSAIEAAMKDQVKGLRDAIDKLSTAEPSVPKEPWGNSFSNSGSGKQFNNTKGTQYNSTDGGKQFFGNFSGSVTFS</sequence>
<dbReference type="EMBL" id="QJNU01000625">
    <property type="protein sequence ID" value="RYO91811.1"/>
    <property type="molecule type" value="Genomic_DNA"/>
</dbReference>
<proteinExistence type="predicted"/>
<dbReference type="InterPro" id="IPR031352">
    <property type="entry name" value="SesA"/>
</dbReference>
<dbReference type="AlphaFoldDB" id="A0A4Q4SY26"/>
<protein>
    <recommendedName>
        <fullName evidence="6">NACHT-NTPase and P-loop NTPases N-terminal domain-containing protein</fullName>
    </recommendedName>
</protein>
<dbReference type="Pfam" id="PF17106">
    <property type="entry name" value="NACHT_sigma"/>
    <property type="match status" value="1"/>
</dbReference>
<dbReference type="Proteomes" id="UP000293360">
    <property type="component" value="Unassembled WGS sequence"/>
</dbReference>
<evidence type="ECO:0000259" key="3">
    <source>
        <dbReference type="Pfam" id="PF17107"/>
    </source>
</evidence>
<accession>A0A4Q4SY26</accession>
<evidence type="ECO:0008006" key="6">
    <source>
        <dbReference type="Google" id="ProtNLM"/>
    </source>
</evidence>
<comment type="caution">
    <text evidence="4">The sequence shown here is derived from an EMBL/GenBank/DDBJ whole genome shotgun (WGS) entry which is preliminary data.</text>
</comment>